<dbReference type="PANTHER" id="PTHR43685">
    <property type="entry name" value="GLYCOSYLTRANSFERASE"/>
    <property type="match status" value="1"/>
</dbReference>
<organism evidence="2 3">
    <name type="scientific">Vibrio panuliri</name>
    <dbReference type="NCBI Taxonomy" id="1381081"/>
    <lineage>
        <taxon>Bacteria</taxon>
        <taxon>Pseudomonadati</taxon>
        <taxon>Pseudomonadota</taxon>
        <taxon>Gammaproteobacteria</taxon>
        <taxon>Vibrionales</taxon>
        <taxon>Vibrionaceae</taxon>
        <taxon>Vibrio</taxon>
    </lineage>
</organism>
<dbReference type="RefSeq" id="WP_075706555.1">
    <property type="nucleotide sequence ID" value="NZ_MJMJ01000005.1"/>
</dbReference>
<dbReference type="Gene3D" id="3.90.550.10">
    <property type="entry name" value="Spore Coat Polysaccharide Biosynthesis Protein SpsA, Chain A"/>
    <property type="match status" value="1"/>
</dbReference>
<proteinExistence type="predicted"/>
<dbReference type="Pfam" id="PF00535">
    <property type="entry name" value="Glycos_transf_2"/>
    <property type="match status" value="1"/>
</dbReference>
<dbReference type="PANTHER" id="PTHR43685:SF2">
    <property type="entry name" value="GLYCOSYLTRANSFERASE 2-LIKE DOMAIN-CONTAINING PROTEIN"/>
    <property type="match status" value="1"/>
</dbReference>
<dbReference type="InterPro" id="IPR050834">
    <property type="entry name" value="Glycosyltransf_2"/>
</dbReference>
<comment type="caution">
    <text evidence="2">The sequence shown here is derived from an EMBL/GenBank/DDBJ whole genome shotgun (WGS) entry which is preliminary data.</text>
</comment>
<sequence>MAECNPDMTFSVVITSYNRPEYLVNAVRSVAEQEFSATEIVVVDDCSDFSVSELLEDFSQLPLKIVTKRFRRGASHSRNLGIDHSSCDYIAFLDDDDAFMPQRLSYAAALFARLPDCVASLCSYQFMDGRERRESPPSEWVDQEKLKKGNAYCGTSGLVIKTSVARLEKFDEEVPSGEDWELFARLSQRCHFYYSNQPLFLYRVGNHASKTNQKKSLSISQLEERFAAANKQRTWLGEVNYLTKIATQILGDLGSKQQIWQWVSFSLRKTGCLITAKVLFTLTVNKFARVLRY</sequence>
<dbReference type="Proteomes" id="UP000186313">
    <property type="component" value="Unassembled WGS sequence"/>
</dbReference>
<protein>
    <recommendedName>
        <fullName evidence="1">Glycosyltransferase 2-like domain-containing protein</fullName>
    </recommendedName>
</protein>
<reference evidence="2 3" key="1">
    <citation type="submission" date="2016-09" db="EMBL/GenBank/DDBJ databases">
        <title>Genomic Taxonomy of the Vibrionaceae.</title>
        <authorList>
            <person name="Gonzalez-Castillo A."/>
            <person name="Gomez-Gil B."/>
            <person name="Enciso-Ibarra K."/>
        </authorList>
    </citation>
    <scope>NUCLEOTIDE SEQUENCE [LARGE SCALE GENOMIC DNA]</scope>
    <source>
        <strain evidence="2 3">CAIM 703</strain>
    </source>
</reference>
<gene>
    <name evidence="2" type="ORF">BIY22_16405</name>
</gene>
<feature type="domain" description="Glycosyltransferase 2-like" evidence="1">
    <location>
        <begin position="11"/>
        <end position="156"/>
    </location>
</feature>
<evidence type="ECO:0000313" key="2">
    <source>
        <dbReference type="EMBL" id="OLQ92091.1"/>
    </source>
</evidence>
<dbReference type="AlphaFoldDB" id="A0A1Q9HMZ6"/>
<dbReference type="InterPro" id="IPR029044">
    <property type="entry name" value="Nucleotide-diphossugar_trans"/>
</dbReference>
<name>A0A1Q9HMZ6_9VIBR</name>
<accession>A0A1Q9HMZ6</accession>
<evidence type="ECO:0000313" key="3">
    <source>
        <dbReference type="Proteomes" id="UP000186313"/>
    </source>
</evidence>
<dbReference type="OrthoDB" id="9802649at2"/>
<evidence type="ECO:0000259" key="1">
    <source>
        <dbReference type="Pfam" id="PF00535"/>
    </source>
</evidence>
<dbReference type="EMBL" id="MJMJ01000005">
    <property type="protein sequence ID" value="OLQ92091.1"/>
    <property type="molecule type" value="Genomic_DNA"/>
</dbReference>
<dbReference type="SUPFAM" id="SSF53448">
    <property type="entry name" value="Nucleotide-diphospho-sugar transferases"/>
    <property type="match status" value="1"/>
</dbReference>
<dbReference type="CDD" id="cd00761">
    <property type="entry name" value="Glyco_tranf_GTA_type"/>
    <property type="match status" value="1"/>
</dbReference>
<dbReference type="InterPro" id="IPR001173">
    <property type="entry name" value="Glyco_trans_2-like"/>
</dbReference>
<dbReference type="STRING" id="1381081.BIY22_16405"/>